<keyword evidence="3" id="KW-1185">Reference proteome</keyword>
<name>A0AAJ7WHW9_9ACAR</name>
<protein>
    <submittedName>
        <fullName evidence="4">Titin-like</fullName>
    </submittedName>
</protein>
<feature type="compositionally biased region" description="Basic and acidic residues" evidence="1">
    <location>
        <begin position="998"/>
        <end position="1012"/>
    </location>
</feature>
<sequence>MEAFRVFLLSFVFLLHSGGASPFARNTLRSVIDQYIENGTAAGIIADALVVALRDTRIPLDNVKYDVGASAPQAVVSVEANDVSPAVPESSLKLKAAAERLAEMKAKQKLVSIEILKVNDGEKPKKIRKIRRRKLVTKGSLRLGTVQHATQPIGVTTTETPSSEIFLTTSTDIPLPSSTETASALPDIAESQSQAEVSTIGVAALRAREDVTPPAEKTVLTTSVTPSSSELPTTTELPTSTEGSVLVENATMRLSENVDQNSALHSEFETATVEGQSLVSEVTASVSTVSTEPSVTGGTERILVQDSTTVQGLHADKINVENEVLASATHEQPAFTTTEMPFTMEVKTLKVLSPTGDEHEVKVLSNVRKLSDIDLSHVHVYPKVPLLNEKSQVAVNIGGIRYRQTPRRIKFRVPKRGDTANISAPKGYYLLRGEPTASASHEEFTFVRELTTVPASTSTTAFPMETTTELPASANPPEATTSPALTEFSRNARGTETELQLAKVGAQEPTQEASRDSSTDSREKAPEGPQVSSDSRETTTVKAEVSEDTTTSETRTFPTTEFTNSVDPNTEVSVATSITAVESSTEPIRSTTPTPSPELLDGIDPSVRRDLPAILESGDQVRDGTEAAAQDTSGSTTEIVRDVEKPEQVTEDWIPKTTVGASAEAADSVATTTESNTASVRGEDVSTEGRRPDGSVDPSGPQSAPSSDGSVTVPAVPARSREILTESIDDRQETTTKSALQPEEEEGQVTTSNPIVETEIVTEKPSENVESTGADGRSRDQVFDNSRTDQESEKSSNSADDLRQDIDSPSVGISSGGISDTSSPVAPQLSGSGAVDNSHPSAPPHDEQENTSSFENVPTDVPRAVPEDSPTSETVTETAKNEQTTTERPVDADREISEELPAFGEGVLHEPPRHLPESQMSPRTQINAVSGEPAPVDVSREESVKAQLGPEQPKTIDDTLDSEDVSEELTTLAPSTTQEPRSRDEEAEPVTPEPSAPRTDETSSEEPTRSLEEGDTSPIELPRIPLTVVPAAPPAPSPLEKTESPHRMVVLDRMNVPVLPFGGSRFAELGFEKTEDGSMRMVINDVMAIIREQDMPDSSVGVSGERVHDEITNPPPILSQPRGDPPRSTIVTQVPRVDSADKVLMPDAPTIIMQIPNTTPQAKFSLRKIPGHISVPSVYEILDPERRNPARSTPQIENGRAIVTLPLLPLRALPPIQQNYYRYNRIPDRAPQSQLKPQQPQRHFTTPQSFFPQDVYPHQFQTSFPQNYERLFPQSYPTPQGNLFYVNRRSRSR</sequence>
<reference evidence="4" key="1">
    <citation type="submission" date="2025-08" db="UniProtKB">
        <authorList>
            <consortium name="RefSeq"/>
        </authorList>
    </citation>
    <scope>IDENTIFICATION</scope>
</reference>
<organism evidence="3 4">
    <name type="scientific">Galendromus occidentalis</name>
    <name type="common">western predatory mite</name>
    <dbReference type="NCBI Taxonomy" id="34638"/>
    <lineage>
        <taxon>Eukaryota</taxon>
        <taxon>Metazoa</taxon>
        <taxon>Ecdysozoa</taxon>
        <taxon>Arthropoda</taxon>
        <taxon>Chelicerata</taxon>
        <taxon>Arachnida</taxon>
        <taxon>Acari</taxon>
        <taxon>Parasitiformes</taxon>
        <taxon>Mesostigmata</taxon>
        <taxon>Gamasina</taxon>
        <taxon>Phytoseioidea</taxon>
        <taxon>Phytoseiidae</taxon>
        <taxon>Typhlodrominae</taxon>
        <taxon>Galendromus</taxon>
    </lineage>
</organism>
<feature type="compositionally biased region" description="Polar residues" evidence="1">
    <location>
        <begin position="918"/>
        <end position="928"/>
    </location>
</feature>
<feature type="compositionally biased region" description="Basic and acidic residues" evidence="1">
    <location>
        <begin position="639"/>
        <end position="648"/>
    </location>
</feature>
<feature type="compositionally biased region" description="Low complexity" evidence="1">
    <location>
        <begin position="549"/>
        <end position="563"/>
    </location>
</feature>
<gene>
    <name evidence="4" type="primary">LOC114828077</name>
</gene>
<feature type="compositionally biased region" description="Basic and acidic residues" evidence="1">
    <location>
        <begin position="907"/>
        <end position="916"/>
    </location>
</feature>
<accession>A0AAJ7WHW9</accession>
<proteinExistence type="predicted"/>
<feature type="region of interest" description="Disordered" evidence="1">
    <location>
        <begin position="493"/>
        <end position="1020"/>
    </location>
</feature>
<feature type="compositionally biased region" description="Polar residues" evidence="1">
    <location>
        <begin position="700"/>
        <end position="710"/>
    </location>
</feature>
<feature type="compositionally biased region" description="Basic and acidic residues" evidence="1">
    <location>
        <begin position="719"/>
        <end position="734"/>
    </location>
</feature>
<evidence type="ECO:0000256" key="2">
    <source>
        <dbReference type="SAM" id="SignalP"/>
    </source>
</evidence>
<feature type="compositionally biased region" description="Basic and acidic residues" evidence="1">
    <location>
        <begin position="776"/>
        <end position="806"/>
    </location>
</feature>
<feature type="compositionally biased region" description="Basic and acidic residues" evidence="1">
    <location>
        <begin position="681"/>
        <end position="694"/>
    </location>
</feature>
<evidence type="ECO:0000256" key="1">
    <source>
        <dbReference type="SAM" id="MobiDB-lite"/>
    </source>
</evidence>
<evidence type="ECO:0000313" key="3">
    <source>
        <dbReference type="Proteomes" id="UP000694867"/>
    </source>
</evidence>
<feature type="region of interest" description="Disordered" evidence="1">
    <location>
        <begin position="218"/>
        <end position="238"/>
    </location>
</feature>
<feature type="compositionally biased region" description="Low complexity" evidence="1">
    <location>
        <begin position="807"/>
        <end position="825"/>
    </location>
</feature>
<feature type="signal peptide" evidence="2">
    <location>
        <begin position="1"/>
        <end position="20"/>
    </location>
</feature>
<feature type="compositionally biased region" description="Basic and acidic residues" evidence="1">
    <location>
        <begin position="888"/>
        <end position="897"/>
    </location>
</feature>
<dbReference type="GeneID" id="114828077"/>
<feature type="compositionally biased region" description="Basic and acidic residues" evidence="1">
    <location>
        <begin position="513"/>
        <end position="526"/>
    </location>
</feature>
<feature type="compositionally biased region" description="Polar residues" evidence="1">
    <location>
        <begin position="669"/>
        <end position="679"/>
    </location>
</feature>
<feature type="compositionally biased region" description="Polar residues" evidence="1">
    <location>
        <begin position="869"/>
        <end position="887"/>
    </location>
</feature>
<feature type="compositionally biased region" description="Polar residues" evidence="1">
    <location>
        <begin position="564"/>
        <end position="593"/>
    </location>
</feature>
<dbReference type="KEGG" id="goe:114828077"/>
<keyword evidence="2" id="KW-0732">Signal</keyword>
<dbReference type="Proteomes" id="UP000694867">
    <property type="component" value="Unplaced"/>
</dbReference>
<dbReference type="RefSeq" id="XP_028966603.1">
    <property type="nucleotide sequence ID" value="XM_029110770.1"/>
</dbReference>
<feature type="compositionally biased region" description="Polar residues" evidence="1">
    <location>
        <begin position="968"/>
        <end position="979"/>
    </location>
</feature>
<evidence type="ECO:0000313" key="4">
    <source>
        <dbReference type="RefSeq" id="XP_028966603.1"/>
    </source>
</evidence>
<feature type="compositionally biased region" description="Acidic residues" evidence="1">
    <location>
        <begin position="958"/>
        <end position="967"/>
    </location>
</feature>
<feature type="chain" id="PRO_5042615292" evidence="2">
    <location>
        <begin position="21"/>
        <end position="1293"/>
    </location>
</feature>